<dbReference type="Proteomes" id="UP000031843">
    <property type="component" value="Chromosome main"/>
</dbReference>
<dbReference type="InterPro" id="IPR016032">
    <property type="entry name" value="Sig_transdc_resp-reg_C-effctor"/>
</dbReference>
<dbReference type="PRINTS" id="PR00038">
    <property type="entry name" value="HTHLUXR"/>
</dbReference>
<dbReference type="RefSeq" id="WP_052494614.1">
    <property type="nucleotide sequence ID" value="NZ_CP010536.1"/>
</dbReference>
<feature type="region of interest" description="Disordered" evidence="1">
    <location>
        <begin position="1"/>
        <end position="27"/>
    </location>
</feature>
<feature type="domain" description="PAS" evidence="2">
    <location>
        <begin position="228"/>
        <end position="264"/>
    </location>
</feature>
<dbReference type="InterPro" id="IPR035965">
    <property type="entry name" value="PAS-like_dom_sf"/>
</dbReference>
<dbReference type="EMBL" id="CP010536">
    <property type="protein sequence ID" value="AJG19900.1"/>
    <property type="molecule type" value="Genomic_DNA"/>
</dbReference>
<dbReference type="InterPro" id="IPR000792">
    <property type="entry name" value="Tscrpt_reg_LuxR_C"/>
</dbReference>
<proteinExistence type="predicted"/>
<dbReference type="InterPro" id="IPR036388">
    <property type="entry name" value="WH-like_DNA-bd_sf"/>
</dbReference>
<evidence type="ECO:0000313" key="3">
    <source>
        <dbReference type="EMBL" id="AJG19900.1"/>
    </source>
</evidence>
<organism evidence="3 4">
    <name type="scientific">Cupriavidus basilensis</name>
    <dbReference type="NCBI Taxonomy" id="68895"/>
    <lineage>
        <taxon>Bacteria</taxon>
        <taxon>Pseudomonadati</taxon>
        <taxon>Pseudomonadota</taxon>
        <taxon>Betaproteobacteria</taxon>
        <taxon>Burkholderiales</taxon>
        <taxon>Burkholderiaceae</taxon>
        <taxon>Cupriavidus</taxon>
    </lineage>
</organism>
<reference evidence="3 4" key="1">
    <citation type="journal article" date="2015" name="Genome Announc.">
        <title>Complete Genome Sequence of Cupriavidus basilensis 4G11, Isolated from the Oak Ridge Field Research Center Site.</title>
        <authorList>
            <person name="Ray J."/>
            <person name="Waters R.J."/>
            <person name="Skerker J.M."/>
            <person name="Kuehl J.V."/>
            <person name="Price M.N."/>
            <person name="Huang J."/>
            <person name="Chakraborty R."/>
            <person name="Arkin A.P."/>
            <person name="Deutschbauer A."/>
        </authorList>
    </citation>
    <scope>NUCLEOTIDE SEQUENCE [LARGE SCALE GENOMIC DNA]</scope>
    <source>
        <strain evidence="3">4G11</strain>
    </source>
</reference>
<feature type="region of interest" description="Disordered" evidence="1">
    <location>
        <begin position="297"/>
        <end position="317"/>
    </location>
</feature>
<keyword evidence="4" id="KW-1185">Reference proteome</keyword>
<dbReference type="SMART" id="SM00091">
    <property type="entry name" value="PAS"/>
    <property type="match status" value="1"/>
</dbReference>
<evidence type="ECO:0000313" key="4">
    <source>
        <dbReference type="Proteomes" id="UP000031843"/>
    </source>
</evidence>
<dbReference type="Gene3D" id="1.10.10.10">
    <property type="entry name" value="Winged helix-like DNA-binding domain superfamily/Winged helix DNA-binding domain"/>
    <property type="match status" value="1"/>
</dbReference>
<dbReference type="Pfam" id="PF00196">
    <property type="entry name" value="GerE"/>
    <property type="match status" value="1"/>
</dbReference>
<dbReference type="OrthoDB" id="5497412at2"/>
<dbReference type="InterPro" id="IPR013767">
    <property type="entry name" value="PAS_fold"/>
</dbReference>
<dbReference type="AlphaFoldDB" id="A0A0C4YAB6"/>
<gene>
    <name evidence="3" type="ORF">RR42_m2508</name>
</gene>
<name>A0A0C4YAB6_9BURK</name>
<dbReference type="InterPro" id="IPR000014">
    <property type="entry name" value="PAS"/>
</dbReference>
<dbReference type="Pfam" id="PF00989">
    <property type="entry name" value="PAS"/>
    <property type="match status" value="1"/>
</dbReference>
<dbReference type="STRING" id="68895.RR42_m2508"/>
<evidence type="ECO:0000259" key="2">
    <source>
        <dbReference type="PROSITE" id="PS50112"/>
    </source>
</evidence>
<dbReference type="KEGG" id="cbw:RR42_m2508"/>
<dbReference type="SMART" id="SM00421">
    <property type="entry name" value="HTH_LUXR"/>
    <property type="match status" value="1"/>
</dbReference>
<dbReference type="PROSITE" id="PS50112">
    <property type="entry name" value="PAS"/>
    <property type="match status" value="1"/>
</dbReference>
<accession>A0A0C4YAB6</accession>
<sequence length="442" mass="48204">MPAQTLAGSPHIEEAAGSAVWRSPLPESAVPDAMEKARLPAQNADSAYKADSVDSADPQAGELIYRIHAARDDDGWRGVVALVRDQFAAGMAVLARRHLAGGQGAVLHGAPDDPAFFRTFAQYSARNPWFLSSTAYQPLQVISGDDMLGSGDLVRTDYYQALLRPHRYLHRLCGVVAREADVVYYLELYRREDQRRFASKEKAEFRGLLAHMALSLENRWHRHSAADLSQALMRVIDGHPNATFLVERDGRIVYCNRSAQALCGQGSGLYQDGDYLAAVMPTDHRTLHEMLDTLAGASQGLPSKAGDTRDAHPGQATQAPTQVLAVSAPGFALPTTLTLQPAGASMRNGLGEERALVVVSARRQGAEHAHHDCLFARQFKLSEAQARVNALVFAGHSIASLAQVLHVSENTVRSHLKQIFQKTNTHGQMELVRLHAQHCPPA</sequence>
<evidence type="ECO:0000256" key="1">
    <source>
        <dbReference type="SAM" id="MobiDB-lite"/>
    </source>
</evidence>
<protein>
    <submittedName>
        <fullName evidence="3">Transcriptional regulatory protein</fullName>
    </submittedName>
</protein>
<dbReference type="GO" id="GO:0006355">
    <property type="term" value="P:regulation of DNA-templated transcription"/>
    <property type="evidence" value="ECO:0007669"/>
    <property type="project" value="InterPro"/>
</dbReference>
<dbReference type="GO" id="GO:0003677">
    <property type="term" value="F:DNA binding"/>
    <property type="evidence" value="ECO:0007669"/>
    <property type="project" value="InterPro"/>
</dbReference>
<dbReference type="SUPFAM" id="SSF46894">
    <property type="entry name" value="C-terminal effector domain of the bipartite response regulators"/>
    <property type="match status" value="1"/>
</dbReference>
<dbReference type="SUPFAM" id="SSF55785">
    <property type="entry name" value="PYP-like sensor domain (PAS domain)"/>
    <property type="match status" value="1"/>
</dbReference>